<comment type="catalytic activity">
    <reaction evidence="9">
        <text>GTP + H2O = GDP + phosphate + H(+)</text>
        <dbReference type="Rhea" id="RHEA:19669"/>
        <dbReference type="ChEBI" id="CHEBI:15377"/>
        <dbReference type="ChEBI" id="CHEBI:15378"/>
        <dbReference type="ChEBI" id="CHEBI:37565"/>
        <dbReference type="ChEBI" id="CHEBI:43474"/>
        <dbReference type="ChEBI" id="CHEBI:58189"/>
        <dbReference type="EC" id="3.6.5.4"/>
    </reaction>
</comment>
<dbReference type="SMART" id="SM00963">
    <property type="entry name" value="SRP54_N"/>
    <property type="match status" value="1"/>
</dbReference>
<evidence type="ECO:0000256" key="5">
    <source>
        <dbReference type="ARBA" id="ARBA00022884"/>
    </source>
</evidence>
<dbReference type="Pfam" id="PF02978">
    <property type="entry name" value="SRP_SPB"/>
    <property type="match status" value="1"/>
</dbReference>
<evidence type="ECO:0000259" key="11">
    <source>
        <dbReference type="SMART" id="SM00962"/>
    </source>
</evidence>
<name>A0A075GY74_9EURY</name>
<dbReference type="GO" id="GO:0006614">
    <property type="term" value="P:SRP-dependent cotranslational protein targeting to membrane"/>
    <property type="evidence" value="ECO:0007669"/>
    <property type="project" value="InterPro"/>
</dbReference>
<dbReference type="Gene3D" id="1.20.120.140">
    <property type="entry name" value="Signal recognition particle SRP54, nucleotide-binding domain"/>
    <property type="match status" value="1"/>
</dbReference>
<dbReference type="SMART" id="SM00382">
    <property type="entry name" value="AAA"/>
    <property type="match status" value="1"/>
</dbReference>
<dbReference type="GO" id="GO:0048500">
    <property type="term" value="C:signal recognition particle"/>
    <property type="evidence" value="ECO:0007669"/>
    <property type="project" value="UniProtKB-UniRule"/>
</dbReference>
<dbReference type="Pfam" id="PF02881">
    <property type="entry name" value="SRP54_N"/>
    <property type="match status" value="1"/>
</dbReference>
<keyword evidence="2 9" id="KW-0963">Cytoplasm</keyword>
<evidence type="ECO:0000259" key="12">
    <source>
        <dbReference type="SMART" id="SM00963"/>
    </source>
</evidence>
<dbReference type="InterPro" id="IPR013822">
    <property type="entry name" value="Signal_recog_particl_SRP54_hlx"/>
</dbReference>
<dbReference type="SMART" id="SM00962">
    <property type="entry name" value="SRP54"/>
    <property type="match status" value="1"/>
</dbReference>
<evidence type="ECO:0000256" key="7">
    <source>
        <dbReference type="ARBA" id="ARBA00023135"/>
    </source>
</evidence>
<comment type="domain">
    <text evidence="9">Composed of three domains: the N-terminal N domain, which is responsible for interactions with the ribosome, the central G domain, which binds GTP, and the C-terminal M domain, which binds the RNA and the signal sequence of the RNC.</text>
</comment>
<dbReference type="SUPFAM" id="SSF52540">
    <property type="entry name" value="P-loop containing nucleoside triphosphate hydrolases"/>
    <property type="match status" value="1"/>
</dbReference>
<evidence type="ECO:0000256" key="3">
    <source>
        <dbReference type="ARBA" id="ARBA00022741"/>
    </source>
</evidence>
<accession>A0A075GY74</accession>
<comment type="caution">
    <text evidence="9">Lacks conserved residue(s) required for the propagation of feature annotation.</text>
</comment>
<feature type="domain" description="Signal recognition particle SRP54 helical bundle" evidence="12">
    <location>
        <begin position="1"/>
        <end position="84"/>
    </location>
</feature>
<protein>
    <recommendedName>
        <fullName evidence="9">Signal recognition particle 54 kDa protein</fullName>
        <shortName evidence="9">SRP54</shortName>
        <ecNumber evidence="9">3.6.5.4</ecNumber>
    </recommendedName>
</protein>
<feature type="domain" description="SRP54-type proteins GTP-binding" evidence="11">
    <location>
        <begin position="94"/>
        <end position="286"/>
    </location>
</feature>
<gene>
    <name evidence="13" type="primary">SRP54</name>
    <name evidence="13" type="synonym">ffh</name>
    <name evidence="9" type="synonym">srp54</name>
</gene>
<reference evidence="13" key="1">
    <citation type="journal article" date="2014" name="Genome Biol. Evol.">
        <title>Pangenome evidence for extensive interdomain horizontal transfer affecting lineage core and shell genes in uncultured planktonic thaumarchaeota and euryarchaeota.</title>
        <authorList>
            <person name="Deschamps P."/>
            <person name="Zivanovic Y."/>
            <person name="Moreira D."/>
            <person name="Rodriguez-Valera F."/>
            <person name="Lopez-Garcia P."/>
        </authorList>
    </citation>
    <scope>NUCLEOTIDE SEQUENCE</scope>
</reference>
<dbReference type="InterPro" id="IPR042101">
    <property type="entry name" value="SRP54_N_sf"/>
</dbReference>
<dbReference type="InterPro" id="IPR036891">
    <property type="entry name" value="Signal_recog_part_SRP54_M_sf"/>
</dbReference>
<evidence type="ECO:0000256" key="1">
    <source>
        <dbReference type="ARBA" id="ARBA00005450"/>
    </source>
</evidence>
<dbReference type="HAMAP" id="MF_00306">
    <property type="entry name" value="SRP54"/>
    <property type="match status" value="1"/>
</dbReference>
<dbReference type="PANTHER" id="PTHR11564:SF5">
    <property type="entry name" value="SIGNAL RECOGNITION PARTICLE SUBUNIT SRP54"/>
    <property type="match status" value="1"/>
</dbReference>
<dbReference type="InterPro" id="IPR022941">
    <property type="entry name" value="SRP54"/>
</dbReference>
<dbReference type="SUPFAM" id="SSF47446">
    <property type="entry name" value="Signal peptide-binding domain"/>
    <property type="match status" value="1"/>
</dbReference>
<proteinExistence type="inferred from homology"/>
<dbReference type="GO" id="GO:0003924">
    <property type="term" value="F:GTPase activity"/>
    <property type="evidence" value="ECO:0007669"/>
    <property type="project" value="UniProtKB-UniRule"/>
</dbReference>
<keyword evidence="3 9" id="KW-0547">Nucleotide-binding</keyword>
<evidence type="ECO:0000256" key="9">
    <source>
        <dbReference type="HAMAP-Rule" id="MF_00306"/>
    </source>
</evidence>
<dbReference type="PANTHER" id="PTHR11564">
    <property type="entry name" value="SIGNAL RECOGNITION PARTICLE 54K PROTEIN SRP54"/>
    <property type="match status" value="1"/>
</dbReference>
<dbReference type="SUPFAM" id="SSF47364">
    <property type="entry name" value="Domain of the SRP/SRP receptor G-proteins"/>
    <property type="match status" value="1"/>
</dbReference>
<dbReference type="Pfam" id="PF00448">
    <property type="entry name" value="SRP54"/>
    <property type="match status" value="1"/>
</dbReference>
<dbReference type="InterPro" id="IPR004125">
    <property type="entry name" value="Signal_recog_particle_SRP54_M"/>
</dbReference>
<comment type="function">
    <text evidence="9">Involved in targeting and insertion of nascent membrane proteins into the cytoplasmic membrane. Binds to the hydrophobic signal sequence of the ribosome-nascent chain (RNC) as it emerges from the ribosomes. The SRP-RNC complex is then targeted to the cytoplasmic membrane where it interacts with the SRP receptor FtsY.</text>
</comment>
<keyword evidence="6 9" id="KW-0342">GTP-binding</keyword>
<dbReference type="EMBL" id="KF900780">
    <property type="protein sequence ID" value="AIF06753.1"/>
    <property type="molecule type" value="Genomic_DNA"/>
</dbReference>
<comment type="subcellular location">
    <subcellularLocation>
        <location evidence="9">Cytoplasm</location>
    </subcellularLocation>
    <text evidence="9">The SRP-RNC complex is targeted to the cytoplasmic membrane.</text>
</comment>
<sequence>MDLGKKLRDALRKISGKPYIDEAEVKSLIKEIQKVLISSDVNIKLVFQLSKRIEKNALDKEKMKDLNLKEHVLKVVYDELAAFMGDEYTPRLDKHKILVCGLFGSGKTTSIGKLAYYYKTKGMKVGVVAADCDRPAAKEQLQQLAEQAGVNFYTIKEEGNPIKIVEDAVERSKDDVLIVDSAGRSAFNEELSKELKGINNALNPEEVYLVVSADIGQIAGKQTEAFKDAVPISGVIVTKLEGSGKGGGALSAVAAAETKIAFIGTGEKLKDLEIYNAERFVGKLLGLPDLKGLLEKVQTLQEEQDLSKLQTSEFTIETFYEQLKASKKMGPLGDIMGMMGLSDIPKEQKMEAEGKLKLYESIINSMTKAEKKDGQLLKKNRNRIERIAAGCGTTVLEVRRFLSQFEKMEKMLKKFKSDRGFKKKMEKMMKGGFNVPGMGM</sequence>
<dbReference type="InterPro" id="IPR000897">
    <property type="entry name" value="SRP54_GTPase_dom"/>
</dbReference>
<dbReference type="InterPro" id="IPR003593">
    <property type="entry name" value="AAA+_ATPase"/>
</dbReference>
<keyword evidence="4 9" id="KW-0378">Hydrolase</keyword>
<comment type="similarity">
    <text evidence="1 9">Belongs to the GTP-binding SRP family. SRP54 subfamily.</text>
</comment>
<dbReference type="AlphaFoldDB" id="A0A075GY74"/>
<evidence type="ECO:0000313" key="13">
    <source>
        <dbReference type="EMBL" id="AIF06753.1"/>
    </source>
</evidence>
<feature type="binding site" evidence="9">
    <location>
        <begin position="180"/>
        <end position="184"/>
    </location>
    <ligand>
        <name>GTP</name>
        <dbReference type="ChEBI" id="CHEBI:37565"/>
    </ligand>
</feature>
<feature type="domain" description="AAA+ ATPase" evidence="10">
    <location>
        <begin position="93"/>
        <end position="267"/>
    </location>
</feature>
<comment type="subunit">
    <text evidence="9">Part of the signal recognition particle protein translocation system, which is composed of SRP and FtsY. Archaeal SRP consists of a 7S RNA molecule of 300 nucleotides and two protein subunits: SRP54 and SRP19.</text>
</comment>
<evidence type="ECO:0000256" key="2">
    <source>
        <dbReference type="ARBA" id="ARBA00022490"/>
    </source>
</evidence>
<dbReference type="GO" id="GO:0008312">
    <property type="term" value="F:7S RNA binding"/>
    <property type="evidence" value="ECO:0007669"/>
    <property type="project" value="UniProtKB-UniRule"/>
</dbReference>
<dbReference type="Gene3D" id="3.40.50.300">
    <property type="entry name" value="P-loop containing nucleotide triphosphate hydrolases"/>
    <property type="match status" value="1"/>
</dbReference>
<keyword evidence="7 9" id="KW-0733">Signal recognition particle</keyword>
<evidence type="ECO:0000256" key="8">
    <source>
        <dbReference type="ARBA" id="ARBA00023274"/>
    </source>
</evidence>
<evidence type="ECO:0000256" key="6">
    <source>
        <dbReference type="ARBA" id="ARBA00023134"/>
    </source>
</evidence>
<keyword evidence="8 9" id="KW-0687">Ribonucleoprotein</keyword>
<keyword evidence="5 9" id="KW-0694">RNA-binding</keyword>
<organism evidence="13">
    <name type="scientific">uncultured marine group II/III euryarchaeote KM3_195_B08</name>
    <dbReference type="NCBI Taxonomy" id="1457970"/>
    <lineage>
        <taxon>Archaea</taxon>
        <taxon>Methanobacteriati</taxon>
        <taxon>Methanobacteriota</taxon>
        <taxon>environmental samples</taxon>
    </lineage>
</organism>
<evidence type="ECO:0000259" key="10">
    <source>
        <dbReference type="SMART" id="SM00382"/>
    </source>
</evidence>
<dbReference type="GO" id="GO:0005525">
    <property type="term" value="F:GTP binding"/>
    <property type="evidence" value="ECO:0007669"/>
    <property type="project" value="UniProtKB-UniRule"/>
</dbReference>
<feature type="binding site" evidence="9">
    <location>
        <begin position="101"/>
        <end position="108"/>
    </location>
    <ligand>
        <name>GTP</name>
        <dbReference type="ChEBI" id="CHEBI:37565"/>
    </ligand>
</feature>
<evidence type="ECO:0000256" key="4">
    <source>
        <dbReference type="ARBA" id="ARBA00022801"/>
    </source>
</evidence>
<dbReference type="InterPro" id="IPR027417">
    <property type="entry name" value="P-loop_NTPase"/>
</dbReference>
<dbReference type="EC" id="3.6.5.4" evidence="9"/>
<dbReference type="InterPro" id="IPR036225">
    <property type="entry name" value="SRP/SRP_N"/>
</dbReference>
<dbReference type="Gene3D" id="1.10.260.30">
    <property type="entry name" value="Signal recognition particle, SRP54 subunit, M-domain"/>
    <property type="match status" value="1"/>
</dbReference>